<dbReference type="Gene3D" id="3.40.50.300">
    <property type="entry name" value="P-loop containing nucleotide triphosphate hydrolases"/>
    <property type="match status" value="1"/>
</dbReference>
<dbReference type="RefSeq" id="WP_196458261.1">
    <property type="nucleotide sequence ID" value="NZ_JACFYY010000005.1"/>
</dbReference>
<dbReference type="EMBL" id="JAOCDH010000013">
    <property type="protein sequence ID" value="MDH0702398.1"/>
    <property type="molecule type" value="Genomic_DNA"/>
</dbReference>
<dbReference type="InterPro" id="IPR011646">
    <property type="entry name" value="KAP_P-loop"/>
</dbReference>
<evidence type="ECO:0000313" key="2">
    <source>
        <dbReference type="EMBL" id="MDH0702398.1"/>
    </source>
</evidence>
<dbReference type="Pfam" id="PF07693">
    <property type="entry name" value="KAP_NTPase"/>
    <property type="match status" value="1"/>
</dbReference>
<proteinExistence type="predicted"/>
<reference evidence="2" key="1">
    <citation type="submission" date="2022-09" db="EMBL/GenBank/DDBJ databases">
        <title>Intensive care unit water sources are persistently colonized with multi-drug resistant bacteria and are the site of extensive horizontal gene transfer of antibiotic resistance genes.</title>
        <authorList>
            <person name="Diorio-Toth L."/>
        </authorList>
    </citation>
    <scope>NUCLEOTIDE SEQUENCE</scope>
    <source>
        <strain evidence="2">GD03863</strain>
    </source>
</reference>
<dbReference type="InterPro" id="IPR027417">
    <property type="entry name" value="P-loop_NTPase"/>
</dbReference>
<evidence type="ECO:0000313" key="3">
    <source>
        <dbReference type="Proteomes" id="UP001161137"/>
    </source>
</evidence>
<accession>A0AA42IMA3</accession>
<dbReference type="SUPFAM" id="SSF52540">
    <property type="entry name" value="P-loop containing nucleoside triphosphate hydrolases"/>
    <property type="match status" value="1"/>
</dbReference>
<name>A0AA42IMA3_9GAMM</name>
<gene>
    <name evidence="2" type="ORF">N5D41_12990</name>
</gene>
<feature type="domain" description="KAP NTPase" evidence="1">
    <location>
        <begin position="16"/>
        <end position="290"/>
    </location>
</feature>
<sequence>MNTKNTIAWGGDQLGRKEIADILTDYIDEAEHIKVVNINSPWGTGKTFFLTNWRAALMEDRAVVYFNAWENDFTGDPMISLVANIRDQLREFVPQTAIAKKKFNDFLKSAGAAVVSTAPVFARGITRKLVGVGLDELSDSLDEESQKTAEEMAEKFVERMIETNADKILSVHNFKTSLAALMTLAVKKSQKPVYIFIDELDRCRPTYAIELLERVKHLFDVEGCKFVIATDTTQLAHSICAVYGGGFASIDYLKRFFDISYTFDEPNLRDWVLINVDFSCPDKLRYVKSEDSLRNAWSTDNRRQPASKTIFESELSEAQLIFLLLANAFKIELRQLWKIKQTLEVIITRSSTNDIHFFYAAYLCFLQHKDERLFDTFIDDRRISFAAKEIDERFSVEDSLYFLTCNRNVHSIANDYARIRGMDRNKIHDIINSDSEPSYMTEIGIARLNGKDNLARYPGLIKLAMGIR</sequence>
<comment type="caution">
    <text evidence="2">The sequence shown here is derived from an EMBL/GenBank/DDBJ whole genome shotgun (WGS) entry which is preliminary data.</text>
</comment>
<dbReference type="AlphaFoldDB" id="A0AA42IMA3"/>
<evidence type="ECO:0000259" key="1">
    <source>
        <dbReference type="Pfam" id="PF07693"/>
    </source>
</evidence>
<organism evidence="2 3">
    <name type="scientific">Ectopseudomonas toyotomiensis</name>
    <dbReference type="NCBI Taxonomy" id="554344"/>
    <lineage>
        <taxon>Bacteria</taxon>
        <taxon>Pseudomonadati</taxon>
        <taxon>Pseudomonadota</taxon>
        <taxon>Gammaproteobacteria</taxon>
        <taxon>Pseudomonadales</taxon>
        <taxon>Pseudomonadaceae</taxon>
        <taxon>Ectopseudomonas</taxon>
    </lineage>
</organism>
<protein>
    <submittedName>
        <fullName evidence="2">KAP family NTPase</fullName>
    </submittedName>
</protein>
<dbReference type="Proteomes" id="UP001161137">
    <property type="component" value="Unassembled WGS sequence"/>
</dbReference>